<organism evidence="3 4">
    <name type="scientific">Cinnamomum micranthum f. kanehirae</name>
    <dbReference type="NCBI Taxonomy" id="337451"/>
    <lineage>
        <taxon>Eukaryota</taxon>
        <taxon>Viridiplantae</taxon>
        <taxon>Streptophyta</taxon>
        <taxon>Embryophyta</taxon>
        <taxon>Tracheophyta</taxon>
        <taxon>Spermatophyta</taxon>
        <taxon>Magnoliopsida</taxon>
        <taxon>Magnoliidae</taxon>
        <taxon>Laurales</taxon>
        <taxon>Lauraceae</taxon>
        <taxon>Cinnamomum</taxon>
    </lineage>
</organism>
<evidence type="ECO:0000313" key="4">
    <source>
        <dbReference type="Proteomes" id="UP000283530"/>
    </source>
</evidence>
<dbReference type="OrthoDB" id="625265at2759"/>
<evidence type="ECO:0000256" key="2">
    <source>
        <dbReference type="SAM" id="Phobius"/>
    </source>
</evidence>
<keyword evidence="2" id="KW-0472">Membrane</keyword>
<keyword evidence="2" id="KW-0812">Transmembrane</keyword>
<evidence type="ECO:0000313" key="3">
    <source>
        <dbReference type="EMBL" id="RWR82031.1"/>
    </source>
</evidence>
<keyword evidence="2" id="KW-1133">Transmembrane helix</keyword>
<name>A0A3S3ML56_9MAGN</name>
<accession>A0A3S3ML56</accession>
<dbReference type="AlphaFoldDB" id="A0A3S3ML56"/>
<sequence>MRKDYLAVGNLGFIKGTIVIAPPSYLSFSQTTSMATSRSTMVLTVLLVLLLIELDIYSGGTWADEGNGVTIDCPSKCDYRCSKASRHKMCIRACNTCCQRCNCVPPGTSGNRDVCPCYASMTTHGGRKKCP</sequence>
<reference evidence="3 4" key="1">
    <citation type="journal article" date="2019" name="Nat. Plants">
        <title>Stout camphor tree genome fills gaps in understanding of flowering plant genome evolution.</title>
        <authorList>
            <person name="Chaw S.M."/>
            <person name="Liu Y.C."/>
            <person name="Wu Y.W."/>
            <person name="Wang H.Y."/>
            <person name="Lin C.I."/>
            <person name="Wu C.S."/>
            <person name="Ke H.M."/>
            <person name="Chang L.Y."/>
            <person name="Hsu C.Y."/>
            <person name="Yang H.T."/>
            <person name="Sudianto E."/>
            <person name="Hsu M.H."/>
            <person name="Wu K.P."/>
            <person name="Wang L.N."/>
            <person name="Leebens-Mack J.H."/>
            <person name="Tsai I.J."/>
        </authorList>
    </citation>
    <scope>NUCLEOTIDE SEQUENCE [LARGE SCALE GENOMIC DNA]</scope>
    <source>
        <strain evidence="4">cv. Chaw 1501</strain>
        <tissue evidence="3">Young leaves</tissue>
    </source>
</reference>
<dbReference type="EMBL" id="QPKB01000004">
    <property type="protein sequence ID" value="RWR82031.1"/>
    <property type="molecule type" value="Genomic_DNA"/>
</dbReference>
<gene>
    <name evidence="3" type="ORF">CKAN_01073900</name>
</gene>
<comment type="caution">
    <text evidence="3">The sequence shown here is derived from an EMBL/GenBank/DDBJ whole genome shotgun (WGS) entry which is preliminary data.</text>
</comment>
<dbReference type="InterPro" id="IPR003854">
    <property type="entry name" value="GASA"/>
</dbReference>
<evidence type="ECO:0000256" key="1">
    <source>
        <dbReference type="ARBA" id="ARBA00010582"/>
    </source>
</evidence>
<proteinExistence type="inferred from homology"/>
<dbReference type="Proteomes" id="UP000283530">
    <property type="component" value="Unassembled WGS sequence"/>
</dbReference>
<protein>
    <submittedName>
        <fullName evidence="3">Gibberellin regulated protein</fullName>
    </submittedName>
</protein>
<feature type="transmembrane region" description="Helical" evidence="2">
    <location>
        <begin position="40"/>
        <end position="58"/>
    </location>
</feature>
<keyword evidence="4" id="KW-1185">Reference proteome</keyword>
<dbReference type="PANTHER" id="PTHR23201:SF12">
    <property type="entry name" value="OS05G0432200 PROTEIN"/>
    <property type="match status" value="1"/>
</dbReference>
<dbReference type="Pfam" id="PF02704">
    <property type="entry name" value="GASA"/>
    <property type="match status" value="1"/>
</dbReference>
<dbReference type="PANTHER" id="PTHR23201">
    <property type="entry name" value="EXTENSIN, PROLINE-RICH PROTEIN"/>
    <property type="match status" value="1"/>
</dbReference>
<comment type="similarity">
    <text evidence="1">Belongs to the GASA family.</text>
</comment>
<feature type="transmembrane region" description="Helical" evidence="2">
    <location>
        <begin position="6"/>
        <end position="28"/>
    </location>
</feature>